<dbReference type="OrthoDB" id="9795689at2"/>
<dbReference type="AlphaFoldDB" id="F2J613"/>
<dbReference type="SUPFAM" id="SSF117987">
    <property type="entry name" value="CRISPR-associated protein"/>
    <property type="match status" value="1"/>
</dbReference>
<dbReference type="KEGG" id="pgv:SL003B_2844"/>
<accession>F2J613</accession>
<dbReference type="SMART" id="SM01101">
    <property type="entry name" value="CRISPR_assoc"/>
    <property type="match status" value="1"/>
</dbReference>
<dbReference type="HOGENOM" id="CLU_1049213_0_0_5"/>
<protein>
    <submittedName>
        <fullName evidence="2">CRISPR-associated protein, Cse3 family</fullName>
    </submittedName>
</protein>
<dbReference type="InterPro" id="IPR010179">
    <property type="entry name" value="CRISPR-assoc_prot_Cse3"/>
</dbReference>
<dbReference type="EMBL" id="CP002568">
    <property type="protein sequence ID" value="ADZ71267.1"/>
    <property type="molecule type" value="Genomic_DNA"/>
</dbReference>
<feature type="compositionally biased region" description="Basic and acidic residues" evidence="1">
    <location>
        <begin position="132"/>
        <end position="142"/>
    </location>
</feature>
<dbReference type="eggNOG" id="ENOG502ZCI5">
    <property type="taxonomic scope" value="Bacteria"/>
</dbReference>
<keyword evidence="3" id="KW-1185">Reference proteome</keyword>
<dbReference type="STRING" id="991905.SL003B_2844"/>
<proteinExistence type="predicted"/>
<sequence>MTLKLMSFRPDMHRLLALAARERLLPAGGDLGYALHAVFAASFADRAPKPFRFLAPGDPGGGPAGRLFAYSACSLDDLRAQATAFADPAFANVLRLEEAEAKAMPTDFPTGTRLGFSLRLRPVQRTGASPDGLEKARERDVYDGPGEGEARGAAARAHAYAAWLERQFNRSNAATLEDWHIEALKQTRLRARDRGAGTSTPRDVSGPDATYSGVLRVTDPEAFAALLARGIGRFRAFGFGMLLLKPPG</sequence>
<evidence type="ECO:0000313" key="2">
    <source>
        <dbReference type="EMBL" id="ADZ71267.1"/>
    </source>
</evidence>
<dbReference type="NCBIfam" id="TIGR01907">
    <property type="entry name" value="casE_Cse3"/>
    <property type="match status" value="1"/>
</dbReference>
<dbReference type="Gene3D" id="3.30.70.1210">
    <property type="entry name" value="Crispr-associated protein, domain 2"/>
    <property type="match status" value="1"/>
</dbReference>
<dbReference type="RefSeq" id="WP_013653580.1">
    <property type="nucleotide sequence ID" value="NC_015259.1"/>
</dbReference>
<reference evidence="2 3" key="1">
    <citation type="journal article" date="2011" name="J. Bacteriol.">
        <title>Complete genome sequence of Polymorphum gilvum SL003B-26A1T, a crude oil-degrading bacterium from oil-polluted saline soil.</title>
        <authorList>
            <person name="Li S.G."/>
            <person name="Tang Y.Q."/>
            <person name="Nie Y."/>
            <person name="Cai M."/>
            <person name="Wu X.L."/>
        </authorList>
    </citation>
    <scope>NUCLEOTIDE SEQUENCE [LARGE SCALE GENOMIC DNA]</scope>
    <source>
        <strain evidence="3">LMG 25793 / CGMCC 1.9160 / SL003B-26A1</strain>
    </source>
</reference>
<gene>
    <name evidence="2" type="ordered locus">SL003B_2844</name>
</gene>
<dbReference type="Pfam" id="PF08798">
    <property type="entry name" value="CRISPR_assoc"/>
    <property type="match status" value="1"/>
</dbReference>
<feature type="region of interest" description="Disordered" evidence="1">
    <location>
        <begin position="126"/>
        <end position="149"/>
    </location>
</feature>
<evidence type="ECO:0000256" key="1">
    <source>
        <dbReference type="SAM" id="MobiDB-lite"/>
    </source>
</evidence>
<name>F2J613_POLGS</name>
<dbReference type="Proteomes" id="UP000008130">
    <property type="component" value="Chromosome"/>
</dbReference>
<evidence type="ECO:0000313" key="3">
    <source>
        <dbReference type="Proteomes" id="UP000008130"/>
    </source>
</evidence>
<organism evidence="2 3">
    <name type="scientific">Polymorphum gilvum (strain LMG 25793 / CGMCC 1.9160 / SL003B-26A1)</name>
    <dbReference type="NCBI Taxonomy" id="991905"/>
    <lineage>
        <taxon>Bacteria</taxon>
        <taxon>Pseudomonadati</taxon>
        <taxon>Pseudomonadota</taxon>
        <taxon>Alphaproteobacteria</taxon>
        <taxon>Rhodobacterales</taxon>
        <taxon>Paracoccaceae</taxon>
        <taxon>Polymorphum</taxon>
    </lineage>
</organism>